<accession>A0A0V0ZWG4</accession>
<reference evidence="16 17" key="1">
    <citation type="submission" date="2015-01" db="EMBL/GenBank/DDBJ databases">
        <title>Evolution of Trichinella species and genotypes.</title>
        <authorList>
            <person name="Korhonen P.K."/>
            <person name="Edoardo P."/>
            <person name="Giuseppe L.R."/>
            <person name="Gasser R.B."/>
        </authorList>
    </citation>
    <scope>NUCLEOTIDE SEQUENCE [LARGE SCALE GENOMIC DNA]</scope>
    <source>
        <strain evidence="16">ISS2496</strain>
    </source>
</reference>
<dbReference type="PANTHER" id="PTHR11043">
    <property type="entry name" value="ZETA-COAT PROTEIN"/>
    <property type="match status" value="1"/>
</dbReference>
<comment type="function">
    <text evidence="12">The coatomer is a cytosolic protein complex that binds to dilysine motifs and reversibly associates with Golgi non-clathrin-coated vesicles, which further mediate biosynthetic protein transport from the ER, via the Golgi up to the trans Golgi network. Coatomer complex is required for budding from Golgi membranes, and is essential for the retrograde Golgi-to-ER transport of dilysine-tagged proteins. The zeta subunit may be involved in regulating the coat assembly and, hence, the rate of biosynthetic protein transport due to its association-dissociation properties with the coatomer complex.</text>
</comment>
<dbReference type="EMBL" id="JYDQ01000067">
    <property type="protein sequence ID" value="KRY17088.1"/>
    <property type="molecule type" value="Genomic_DNA"/>
</dbReference>
<keyword evidence="14" id="KW-0812">Transmembrane</keyword>
<evidence type="ECO:0000256" key="5">
    <source>
        <dbReference type="ARBA" id="ARBA00022448"/>
    </source>
</evidence>
<keyword evidence="11" id="KW-0968">Cytoplasmic vesicle</keyword>
<dbReference type="GO" id="GO:0006886">
    <property type="term" value="P:intracellular protein transport"/>
    <property type="evidence" value="ECO:0007669"/>
    <property type="project" value="InterPro"/>
</dbReference>
<dbReference type="STRING" id="990121.A0A0V0ZWG4"/>
<dbReference type="PROSITE" id="PS00989">
    <property type="entry name" value="CLAT_ADAPTOR_S"/>
    <property type="match status" value="1"/>
</dbReference>
<comment type="caution">
    <text evidence="16">The sequence shown here is derived from an EMBL/GenBank/DDBJ whole genome shotgun (WGS) entry which is preliminary data.</text>
</comment>
<evidence type="ECO:0000256" key="4">
    <source>
        <dbReference type="ARBA" id="ARBA00011775"/>
    </source>
</evidence>
<keyword evidence="7" id="KW-0931">ER-Golgi transport</keyword>
<name>A0A0V0ZWG4_9BILA</name>
<dbReference type="FunFam" id="3.30.450.60:FF:000013">
    <property type="entry name" value="Coatomer subunit zeta"/>
    <property type="match status" value="1"/>
</dbReference>
<keyword evidence="6" id="KW-0963">Cytoplasm</keyword>
<keyword evidence="17" id="KW-1185">Reference proteome</keyword>
<evidence type="ECO:0000256" key="8">
    <source>
        <dbReference type="ARBA" id="ARBA00022927"/>
    </source>
</evidence>
<proteinExistence type="inferred from homology"/>
<sequence length="873" mass="96748">MRRDLSPKCVKGMMILDSDGKRILSKYYDDAFNNTKEQKAFEKKLYTKTHKANAEIVMLDGFVCVYKSSVDLYFAVVGGSNENELILQSVLNCFYESVCQILKKNVDKKNLFSNLDMIMLAMDEICESGIILEVDSNNVMSRIAQRGDDLTFAEQTVAQVGLQLLWEGNKKQKHRRRCCGSYICCSGEIIDQSMGRIPSPEHRFVGDTEEALKCSSEFETFRRAVPIFIVGFLFVVLFVVDLAFDSCLIGSFVVKYGAARRLISLVEMTFVVLYSLNFCITAFGYSRLWLRMRQVTMTAEQLKLCGIDEDSFLGSCFSDKYKHRQQSRSSSQLDSSPLAASTFVGRSPSSSSAAVAAAADSTFNTSCGCTSGIVVCDRCSSLVRSKRTSPRRVEASIDNCAPTTTAAAAAAASSVIWAGKQRQQQPRPRRDNRPTVDQYKQILAEAQNSRSSAMFPFPVDDYQVRYRPSEPDYQLQSNANEKKIGRSAATIGKKSVVVCRGSSPLSVEQRRRSWNDHSAAVWSATTTSPKQDKRLALLGKFGVCVFGPSAKKAAADEIQRQLQAEADRLVSPIKVFKQPTTTDKNKTNNGGGGGGEGVVVPSALERCWDVVGRRLPLERFRFNDDRLLLSAENFKLWMLVTIIRPLVDEIESTNERLASVSPNDVALALGDSPPTVLQTVVASRVGERFGSLAVLLNYLEATSGKTMANQKYVIVRLKQLAADVAIGEYKWNGGSSFEGKPWDSATLPTDTEILCSLLCTFLDSLMPINPLSLEAKTFTDAHMVRGDRKRARAGTDPLHIHQTRLRPPHYKLVDHGQIYDVGAGKYNFFFTLVLFFQTLKLKRNSLLGPISLGPGGLNLAWTLVDLDSSMDED</sequence>
<dbReference type="AlphaFoldDB" id="A0A0V0ZWG4"/>
<dbReference type="PANTHER" id="PTHR11043:SF0">
    <property type="entry name" value="COATOMER SUBUNIT ZETA"/>
    <property type="match status" value="1"/>
</dbReference>
<dbReference type="Gene3D" id="3.30.450.60">
    <property type="match status" value="1"/>
</dbReference>
<dbReference type="InterPro" id="IPR039652">
    <property type="entry name" value="Coatomer_zeta"/>
</dbReference>
<evidence type="ECO:0000256" key="10">
    <source>
        <dbReference type="ARBA" id="ARBA00023136"/>
    </source>
</evidence>
<keyword evidence="5" id="KW-0813">Transport</keyword>
<dbReference type="Pfam" id="PF01217">
    <property type="entry name" value="Clat_adaptor_s"/>
    <property type="match status" value="1"/>
</dbReference>
<evidence type="ECO:0000256" key="1">
    <source>
        <dbReference type="ARBA" id="ARBA00004255"/>
    </source>
</evidence>
<keyword evidence="9" id="KW-0333">Golgi apparatus</keyword>
<keyword evidence="14" id="KW-1133">Transmembrane helix</keyword>
<comment type="similarity">
    <text evidence="3">Belongs to the adaptor complexes small subunit family.</text>
</comment>
<feature type="transmembrane region" description="Helical" evidence="14">
    <location>
        <begin position="265"/>
        <end position="285"/>
    </location>
</feature>
<feature type="domain" description="AP complex mu/sigma subunit" evidence="15">
    <location>
        <begin position="10"/>
        <end position="147"/>
    </location>
</feature>
<dbReference type="Proteomes" id="UP000054783">
    <property type="component" value="Unassembled WGS sequence"/>
</dbReference>
<comment type="subunit">
    <text evidence="4">Oligomeric complex that consists of at least the alpha, beta, beta', gamma, delta, epsilon and zeta subunits.</text>
</comment>
<evidence type="ECO:0000313" key="16">
    <source>
        <dbReference type="EMBL" id="KRY17088.1"/>
    </source>
</evidence>
<dbReference type="InterPro" id="IPR000804">
    <property type="entry name" value="Clathrin_sm-chain_CS"/>
</dbReference>
<dbReference type="GO" id="GO:0000139">
    <property type="term" value="C:Golgi membrane"/>
    <property type="evidence" value="ECO:0007669"/>
    <property type="project" value="UniProtKB-SubCell"/>
</dbReference>
<evidence type="ECO:0000256" key="13">
    <source>
        <dbReference type="ARBA" id="ARBA00075766"/>
    </source>
</evidence>
<evidence type="ECO:0000256" key="7">
    <source>
        <dbReference type="ARBA" id="ARBA00022892"/>
    </source>
</evidence>
<feature type="transmembrane region" description="Helical" evidence="14">
    <location>
        <begin position="224"/>
        <end position="244"/>
    </location>
</feature>
<dbReference type="GO" id="GO:0030126">
    <property type="term" value="C:COPI vesicle coat"/>
    <property type="evidence" value="ECO:0007669"/>
    <property type="project" value="InterPro"/>
</dbReference>
<organism evidence="16 17">
    <name type="scientific">Trichinella patagoniensis</name>
    <dbReference type="NCBI Taxonomy" id="990121"/>
    <lineage>
        <taxon>Eukaryota</taxon>
        <taxon>Metazoa</taxon>
        <taxon>Ecdysozoa</taxon>
        <taxon>Nematoda</taxon>
        <taxon>Enoplea</taxon>
        <taxon>Dorylaimia</taxon>
        <taxon>Trichinellida</taxon>
        <taxon>Trichinellidae</taxon>
        <taxon>Trichinella</taxon>
    </lineage>
</organism>
<dbReference type="GO" id="GO:0006891">
    <property type="term" value="P:intra-Golgi vesicle-mediated transport"/>
    <property type="evidence" value="ECO:0007669"/>
    <property type="project" value="TreeGrafter"/>
</dbReference>
<dbReference type="SUPFAM" id="SSF64356">
    <property type="entry name" value="SNARE-like"/>
    <property type="match status" value="1"/>
</dbReference>
<evidence type="ECO:0000256" key="12">
    <source>
        <dbReference type="ARBA" id="ARBA00045555"/>
    </source>
</evidence>
<dbReference type="InterPro" id="IPR019176">
    <property type="entry name" value="Cytochrome_B561-rel"/>
</dbReference>
<evidence type="ECO:0000256" key="2">
    <source>
        <dbReference type="ARBA" id="ARBA00004347"/>
    </source>
</evidence>
<dbReference type="CDD" id="cd14829">
    <property type="entry name" value="Zeta-COP"/>
    <property type="match status" value="1"/>
</dbReference>
<keyword evidence="10 14" id="KW-0472">Membrane</keyword>
<comment type="subcellular location">
    <subcellularLocation>
        <location evidence="2">Cytoplasmic vesicle</location>
        <location evidence="2">COPI-coated vesicle membrane</location>
        <topology evidence="2">Peripheral membrane protein</topology>
        <orientation evidence="2">Cytoplasmic side</orientation>
    </subcellularLocation>
    <subcellularLocation>
        <location evidence="1">Golgi apparatus membrane</location>
        <topology evidence="1">Peripheral membrane protein</topology>
        <orientation evidence="1">Cytoplasmic side</orientation>
    </subcellularLocation>
</comment>
<gene>
    <name evidence="16" type="primary">tmem209</name>
    <name evidence="16" type="ORF">T12_2915</name>
</gene>
<evidence type="ECO:0000256" key="9">
    <source>
        <dbReference type="ARBA" id="ARBA00023034"/>
    </source>
</evidence>
<evidence type="ECO:0000256" key="3">
    <source>
        <dbReference type="ARBA" id="ARBA00006972"/>
    </source>
</evidence>
<dbReference type="GO" id="GO:0006890">
    <property type="term" value="P:retrograde vesicle-mediated transport, Golgi to endoplasmic reticulum"/>
    <property type="evidence" value="ECO:0007669"/>
    <property type="project" value="InterPro"/>
</dbReference>
<protein>
    <recommendedName>
        <fullName evidence="13">Zeta-coat protein</fullName>
    </recommendedName>
</protein>
<dbReference type="Pfam" id="PF09786">
    <property type="entry name" value="CytochromB561_N"/>
    <property type="match status" value="1"/>
</dbReference>
<dbReference type="InterPro" id="IPR011012">
    <property type="entry name" value="Longin-like_dom_sf"/>
</dbReference>
<evidence type="ECO:0000256" key="6">
    <source>
        <dbReference type="ARBA" id="ARBA00022490"/>
    </source>
</evidence>
<dbReference type="InterPro" id="IPR022775">
    <property type="entry name" value="AP_mu_sigma_su"/>
</dbReference>
<evidence type="ECO:0000259" key="15">
    <source>
        <dbReference type="Pfam" id="PF01217"/>
    </source>
</evidence>
<evidence type="ECO:0000313" key="17">
    <source>
        <dbReference type="Proteomes" id="UP000054783"/>
    </source>
</evidence>
<dbReference type="OrthoDB" id="509821at2759"/>
<keyword evidence="8" id="KW-0653">Protein transport</keyword>
<evidence type="ECO:0000256" key="14">
    <source>
        <dbReference type="SAM" id="Phobius"/>
    </source>
</evidence>
<evidence type="ECO:0000256" key="11">
    <source>
        <dbReference type="ARBA" id="ARBA00023329"/>
    </source>
</evidence>